<protein>
    <submittedName>
        <fullName evidence="1">Uncharacterized protein</fullName>
    </submittedName>
</protein>
<name>A0A7W6FS63_9SPHN</name>
<accession>A0A7W6FS63</accession>
<evidence type="ECO:0000313" key="2">
    <source>
        <dbReference type="Proteomes" id="UP000571950"/>
    </source>
</evidence>
<comment type="caution">
    <text evidence="1">The sequence shown here is derived from an EMBL/GenBank/DDBJ whole genome shotgun (WGS) entry which is preliminary data.</text>
</comment>
<reference evidence="1 2" key="1">
    <citation type="submission" date="2020-08" db="EMBL/GenBank/DDBJ databases">
        <title>Genomic Encyclopedia of Type Strains, Phase IV (KMG-IV): sequencing the most valuable type-strain genomes for metagenomic binning, comparative biology and taxonomic classification.</title>
        <authorList>
            <person name="Goeker M."/>
        </authorList>
    </citation>
    <scope>NUCLEOTIDE SEQUENCE [LARGE SCALE GENOMIC DNA]</scope>
    <source>
        <strain evidence="1 2">DSM 26189</strain>
    </source>
</reference>
<dbReference type="AlphaFoldDB" id="A0A7W6FS63"/>
<sequence>MSVHPMIEMASTAEADDHRDLTTAQTAEFGGHLDLYDRTSCLQDSD</sequence>
<organism evidence="1 2">
    <name type="scientific">Sphingobium jiangsuense</name>
    <dbReference type="NCBI Taxonomy" id="870476"/>
    <lineage>
        <taxon>Bacteria</taxon>
        <taxon>Pseudomonadati</taxon>
        <taxon>Pseudomonadota</taxon>
        <taxon>Alphaproteobacteria</taxon>
        <taxon>Sphingomonadales</taxon>
        <taxon>Sphingomonadaceae</taxon>
        <taxon>Sphingobium</taxon>
    </lineage>
</organism>
<keyword evidence="2" id="KW-1185">Reference proteome</keyword>
<dbReference type="RefSeq" id="WP_174703678.1">
    <property type="nucleotide sequence ID" value="NZ_BSPS01000145.1"/>
</dbReference>
<dbReference type="Proteomes" id="UP000571950">
    <property type="component" value="Unassembled WGS sequence"/>
</dbReference>
<evidence type="ECO:0000313" key="1">
    <source>
        <dbReference type="EMBL" id="MBB3928901.1"/>
    </source>
</evidence>
<dbReference type="EMBL" id="JACIDT010000044">
    <property type="protein sequence ID" value="MBB3928901.1"/>
    <property type="molecule type" value="Genomic_DNA"/>
</dbReference>
<proteinExistence type="predicted"/>
<gene>
    <name evidence="1" type="ORF">GGR43_004646</name>
</gene>